<comment type="caution">
    <text evidence="11">The sequence shown here is derived from an EMBL/GenBank/DDBJ whole genome shotgun (WGS) entry which is preliminary data.</text>
</comment>
<keyword evidence="3" id="KW-0050">Antiport</keyword>
<evidence type="ECO:0000313" key="11">
    <source>
        <dbReference type="EMBL" id="TYC98479.1"/>
    </source>
</evidence>
<evidence type="ECO:0000256" key="1">
    <source>
        <dbReference type="ARBA" id="ARBA00004651"/>
    </source>
</evidence>
<organism evidence="11 12">
    <name type="scientific">Arthrobacter echini</name>
    <dbReference type="NCBI Taxonomy" id="1529066"/>
    <lineage>
        <taxon>Bacteria</taxon>
        <taxon>Bacillati</taxon>
        <taxon>Actinomycetota</taxon>
        <taxon>Actinomycetes</taxon>
        <taxon>Micrococcales</taxon>
        <taxon>Micrococcaceae</taxon>
        <taxon>Arthrobacter</taxon>
    </lineage>
</organism>
<feature type="transmembrane region" description="Helical" evidence="9">
    <location>
        <begin position="169"/>
        <end position="189"/>
    </location>
</feature>
<feature type="transmembrane region" description="Helical" evidence="9">
    <location>
        <begin position="123"/>
        <end position="148"/>
    </location>
</feature>
<feature type="transmembrane region" description="Helical" evidence="9">
    <location>
        <begin position="94"/>
        <end position="117"/>
    </location>
</feature>
<reference evidence="11 12" key="1">
    <citation type="submission" date="2019-08" db="EMBL/GenBank/DDBJ databases">
        <title>Genone of Arthrobacter echini P9.</title>
        <authorList>
            <person name="Bowman J.P."/>
        </authorList>
    </citation>
    <scope>NUCLEOTIDE SEQUENCE [LARGE SCALE GENOMIC DNA]</scope>
    <source>
        <strain evidence="11 12">P9</strain>
    </source>
</reference>
<evidence type="ECO:0000256" key="6">
    <source>
        <dbReference type="ARBA" id="ARBA00022989"/>
    </source>
</evidence>
<evidence type="ECO:0000256" key="7">
    <source>
        <dbReference type="ARBA" id="ARBA00023065"/>
    </source>
</evidence>
<dbReference type="AlphaFoldDB" id="A0A5D0XQC3"/>
<keyword evidence="4" id="KW-1003">Cell membrane</keyword>
<feature type="transmembrane region" description="Helical" evidence="9">
    <location>
        <begin position="305"/>
        <end position="324"/>
    </location>
</feature>
<dbReference type="EMBL" id="VSLD01000005">
    <property type="protein sequence ID" value="TYC98479.1"/>
    <property type="molecule type" value="Genomic_DNA"/>
</dbReference>
<evidence type="ECO:0000256" key="9">
    <source>
        <dbReference type="SAM" id="Phobius"/>
    </source>
</evidence>
<evidence type="ECO:0000313" key="12">
    <source>
        <dbReference type="Proteomes" id="UP000323410"/>
    </source>
</evidence>
<dbReference type="InterPro" id="IPR038770">
    <property type="entry name" value="Na+/solute_symporter_sf"/>
</dbReference>
<dbReference type="GO" id="GO:1902600">
    <property type="term" value="P:proton transmembrane transport"/>
    <property type="evidence" value="ECO:0007669"/>
    <property type="project" value="InterPro"/>
</dbReference>
<keyword evidence="7" id="KW-0406">Ion transport</keyword>
<protein>
    <submittedName>
        <fullName evidence="11">Sodium:proton exchanger</fullName>
    </submittedName>
</protein>
<feature type="transmembrane region" description="Helical" evidence="9">
    <location>
        <begin position="374"/>
        <end position="394"/>
    </location>
</feature>
<keyword evidence="8 9" id="KW-0472">Membrane</keyword>
<comment type="subcellular location">
    <subcellularLocation>
        <location evidence="1">Cell membrane</location>
        <topology evidence="1">Multi-pass membrane protein</topology>
    </subcellularLocation>
</comment>
<sequence length="409" mass="43720">MDIDLLLTLFAGTILLLSLFSSALQRISLPGPVLALTTGVLLGPAVLGVVRIEDLGVPTGELLEQAARITLAVGLAGVALRLPHGYWRRNRRWVVASIVLGMPVMWAVSTGVLWALLGVPFLVALTLGAIITPTDPVVSTPVVTGSLAEAKIPRRVRYDISSESGLNDGLGYLFVLLPVLLLTSPETAGQDLLVSVLLREVLGAALFGALAGYLLARIFVLAKNRGLMEDSSYLGFLLPFALLLLGAGKLLGTDAVLAVFVAAAVFGQVIPQRDEDQEDAVEDVVNRFFLLPVFILLGLDLPFDAWAALGWSAPAVVLAALLLRRAVDLLVLRPLLRRVHSVPETVFLGWFGPVGISALFYATLAERMTGNHDLFVYTTLAITLSVVIHGLSTAPASEWLRRREASTTS</sequence>
<dbReference type="Proteomes" id="UP000323410">
    <property type="component" value="Unassembled WGS sequence"/>
</dbReference>
<feature type="domain" description="Cation/H+ exchanger transmembrane" evidence="10">
    <location>
        <begin position="16"/>
        <end position="398"/>
    </location>
</feature>
<evidence type="ECO:0000256" key="5">
    <source>
        <dbReference type="ARBA" id="ARBA00022692"/>
    </source>
</evidence>
<dbReference type="GO" id="GO:0015297">
    <property type="term" value="F:antiporter activity"/>
    <property type="evidence" value="ECO:0007669"/>
    <property type="project" value="UniProtKB-KW"/>
</dbReference>
<dbReference type="Pfam" id="PF00999">
    <property type="entry name" value="Na_H_Exchanger"/>
    <property type="match status" value="1"/>
</dbReference>
<keyword evidence="5 9" id="KW-0812">Transmembrane</keyword>
<dbReference type="RefSeq" id="WP_148601375.1">
    <property type="nucleotide sequence ID" value="NZ_VSLD01000005.1"/>
</dbReference>
<keyword evidence="6 9" id="KW-1133">Transmembrane helix</keyword>
<feature type="transmembrane region" description="Helical" evidence="9">
    <location>
        <begin position="65"/>
        <end position="82"/>
    </location>
</feature>
<accession>A0A5D0XQC3</accession>
<dbReference type="OrthoDB" id="4174405at2"/>
<feature type="transmembrane region" description="Helical" evidence="9">
    <location>
        <begin position="201"/>
        <end position="220"/>
    </location>
</feature>
<evidence type="ECO:0000256" key="3">
    <source>
        <dbReference type="ARBA" id="ARBA00022449"/>
    </source>
</evidence>
<dbReference type="InterPro" id="IPR006153">
    <property type="entry name" value="Cation/H_exchanger_TM"/>
</dbReference>
<name>A0A5D0XQC3_9MICC</name>
<dbReference type="GO" id="GO:0005886">
    <property type="term" value="C:plasma membrane"/>
    <property type="evidence" value="ECO:0007669"/>
    <property type="project" value="UniProtKB-SubCell"/>
</dbReference>
<evidence type="ECO:0000256" key="4">
    <source>
        <dbReference type="ARBA" id="ARBA00022475"/>
    </source>
</evidence>
<evidence type="ECO:0000256" key="8">
    <source>
        <dbReference type="ARBA" id="ARBA00023136"/>
    </source>
</evidence>
<keyword evidence="12" id="KW-1185">Reference proteome</keyword>
<proteinExistence type="predicted"/>
<feature type="transmembrane region" description="Helical" evidence="9">
    <location>
        <begin position="232"/>
        <end position="249"/>
    </location>
</feature>
<dbReference type="PANTHER" id="PTHR32507">
    <property type="entry name" value="NA(+)/H(+) ANTIPORTER 1"/>
    <property type="match status" value="1"/>
</dbReference>
<feature type="transmembrane region" description="Helical" evidence="9">
    <location>
        <begin position="345"/>
        <end position="362"/>
    </location>
</feature>
<keyword evidence="2" id="KW-0813">Transport</keyword>
<evidence type="ECO:0000259" key="10">
    <source>
        <dbReference type="Pfam" id="PF00999"/>
    </source>
</evidence>
<dbReference type="PANTHER" id="PTHR32507:SF8">
    <property type="entry name" value="CNH1P"/>
    <property type="match status" value="1"/>
</dbReference>
<gene>
    <name evidence="11" type="ORF">FQ377_11380</name>
</gene>
<evidence type="ECO:0000256" key="2">
    <source>
        <dbReference type="ARBA" id="ARBA00022448"/>
    </source>
</evidence>
<dbReference type="Gene3D" id="1.20.1530.20">
    <property type="match status" value="1"/>
</dbReference>